<comment type="caution">
    <text evidence="2">The sequence shown here is derived from an EMBL/GenBank/DDBJ whole genome shotgun (WGS) entry which is preliminary data.</text>
</comment>
<organism evidence="2 3">
    <name type="scientific">Dryococelus australis</name>
    <dbReference type="NCBI Taxonomy" id="614101"/>
    <lineage>
        <taxon>Eukaryota</taxon>
        <taxon>Metazoa</taxon>
        <taxon>Ecdysozoa</taxon>
        <taxon>Arthropoda</taxon>
        <taxon>Hexapoda</taxon>
        <taxon>Insecta</taxon>
        <taxon>Pterygota</taxon>
        <taxon>Neoptera</taxon>
        <taxon>Polyneoptera</taxon>
        <taxon>Phasmatodea</taxon>
        <taxon>Verophasmatodea</taxon>
        <taxon>Anareolatae</taxon>
        <taxon>Phasmatidae</taxon>
        <taxon>Eurycanthinae</taxon>
        <taxon>Dryococelus</taxon>
    </lineage>
</organism>
<accession>A0ABQ9GU53</accession>
<sequence length="118" mass="13079">MFEEHLFAPAEITDRHMIQESSQNMPDKGIAEADRPIFSGELQECQSQYPSPSPNTNDGKHASVPSQAYNSASVSEFSNPFGILLIKKAKNSSEFIRSPKQQPNNEAARRNGVRDEDG</sequence>
<protein>
    <submittedName>
        <fullName evidence="2">Uncharacterized protein</fullName>
    </submittedName>
</protein>
<name>A0ABQ9GU53_9NEOP</name>
<feature type="compositionally biased region" description="Polar residues" evidence="1">
    <location>
        <begin position="44"/>
        <end position="57"/>
    </location>
</feature>
<feature type="region of interest" description="Disordered" evidence="1">
    <location>
        <begin position="1"/>
        <end position="71"/>
    </location>
</feature>
<feature type="compositionally biased region" description="Basic and acidic residues" evidence="1">
    <location>
        <begin position="1"/>
        <end position="18"/>
    </location>
</feature>
<evidence type="ECO:0000313" key="3">
    <source>
        <dbReference type="Proteomes" id="UP001159363"/>
    </source>
</evidence>
<feature type="compositionally biased region" description="Polar residues" evidence="1">
    <location>
        <begin position="94"/>
        <end position="105"/>
    </location>
</feature>
<dbReference type="Proteomes" id="UP001159363">
    <property type="component" value="Chromosome 8"/>
</dbReference>
<evidence type="ECO:0000256" key="1">
    <source>
        <dbReference type="SAM" id="MobiDB-lite"/>
    </source>
</evidence>
<reference evidence="2 3" key="1">
    <citation type="submission" date="2023-02" db="EMBL/GenBank/DDBJ databases">
        <title>LHISI_Scaffold_Assembly.</title>
        <authorList>
            <person name="Stuart O.P."/>
            <person name="Cleave R."/>
            <person name="Magrath M.J.L."/>
            <person name="Mikheyev A.S."/>
        </authorList>
    </citation>
    <scope>NUCLEOTIDE SEQUENCE [LARGE SCALE GENOMIC DNA]</scope>
    <source>
        <strain evidence="2">Daus_M_001</strain>
        <tissue evidence="2">Leg muscle</tissue>
    </source>
</reference>
<keyword evidence="3" id="KW-1185">Reference proteome</keyword>
<feature type="region of interest" description="Disordered" evidence="1">
    <location>
        <begin position="94"/>
        <end position="118"/>
    </location>
</feature>
<dbReference type="EMBL" id="JARBHB010000009">
    <property type="protein sequence ID" value="KAJ8875569.1"/>
    <property type="molecule type" value="Genomic_DNA"/>
</dbReference>
<feature type="compositionally biased region" description="Basic and acidic residues" evidence="1">
    <location>
        <begin position="107"/>
        <end position="118"/>
    </location>
</feature>
<gene>
    <name evidence="2" type="ORF">PR048_023465</name>
</gene>
<proteinExistence type="predicted"/>
<evidence type="ECO:0000313" key="2">
    <source>
        <dbReference type="EMBL" id="KAJ8875569.1"/>
    </source>
</evidence>